<feature type="domain" description="Disease resistance R13L4/SHOC-2-like LRR" evidence="4">
    <location>
        <begin position="163"/>
        <end position="250"/>
    </location>
</feature>
<evidence type="ECO:0000256" key="2">
    <source>
        <dbReference type="ARBA" id="ARBA00022737"/>
    </source>
</evidence>
<dbReference type="Proteomes" id="UP001164746">
    <property type="component" value="Chromosome 11"/>
</dbReference>
<keyword evidence="1" id="KW-0433">Leucine-rich repeat</keyword>
<keyword evidence="2" id="KW-0677">Repeat</keyword>
<organism evidence="6 7">
    <name type="scientific">Mya arenaria</name>
    <name type="common">Soft-shell clam</name>
    <dbReference type="NCBI Taxonomy" id="6604"/>
    <lineage>
        <taxon>Eukaryota</taxon>
        <taxon>Metazoa</taxon>
        <taxon>Spiralia</taxon>
        <taxon>Lophotrochozoa</taxon>
        <taxon>Mollusca</taxon>
        <taxon>Bivalvia</taxon>
        <taxon>Autobranchia</taxon>
        <taxon>Heteroconchia</taxon>
        <taxon>Euheterodonta</taxon>
        <taxon>Imparidentia</taxon>
        <taxon>Neoheterodontei</taxon>
        <taxon>Myida</taxon>
        <taxon>Myoidea</taxon>
        <taxon>Myidae</taxon>
        <taxon>Mya</taxon>
    </lineage>
</organism>
<dbReference type="InterPro" id="IPR055414">
    <property type="entry name" value="LRR_R13L4/SHOC2-like"/>
</dbReference>
<accession>A0ABY7FBU2</accession>
<dbReference type="InterPro" id="IPR001611">
    <property type="entry name" value="Leu-rich_rpt"/>
</dbReference>
<dbReference type="InterPro" id="IPR057437">
    <property type="entry name" value="PIF1/LRR1_PH"/>
</dbReference>
<dbReference type="InterPro" id="IPR032675">
    <property type="entry name" value="LRR_dom_sf"/>
</dbReference>
<protein>
    <submittedName>
        <fullName evidence="6">LLR1-like protein</fullName>
    </submittedName>
</protein>
<dbReference type="PANTHER" id="PTHR48051">
    <property type="match status" value="1"/>
</dbReference>
<evidence type="ECO:0000313" key="7">
    <source>
        <dbReference type="Proteomes" id="UP001164746"/>
    </source>
</evidence>
<dbReference type="InterPro" id="IPR003591">
    <property type="entry name" value="Leu-rich_rpt_typical-subtyp"/>
</dbReference>
<dbReference type="PANTHER" id="PTHR48051:SF52">
    <property type="entry name" value="LEUCINE-RICH REPEAT PROTEIN 1"/>
    <property type="match status" value="1"/>
</dbReference>
<dbReference type="Pfam" id="PF23598">
    <property type="entry name" value="LRR_14"/>
    <property type="match status" value="1"/>
</dbReference>
<name>A0ABY7FBU2_MYAAR</name>
<evidence type="ECO:0000256" key="1">
    <source>
        <dbReference type="ARBA" id="ARBA00022614"/>
    </source>
</evidence>
<dbReference type="InterPro" id="IPR050216">
    <property type="entry name" value="LRR_domain-containing"/>
</dbReference>
<evidence type="ECO:0000259" key="5">
    <source>
        <dbReference type="Pfam" id="PF25344"/>
    </source>
</evidence>
<gene>
    <name evidence="6" type="ORF">MAR_001478</name>
</gene>
<proteinExistence type="predicted"/>
<evidence type="ECO:0000259" key="4">
    <source>
        <dbReference type="Pfam" id="PF23598"/>
    </source>
</evidence>
<keyword evidence="7" id="KW-1185">Reference proteome</keyword>
<dbReference type="PROSITE" id="PS51450">
    <property type="entry name" value="LRR"/>
    <property type="match status" value="2"/>
</dbReference>
<evidence type="ECO:0000313" key="6">
    <source>
        <dbReference type="EMBL" id="WAR19640.1"/>
    </source>
</evidence>
<dbReference type="SMART" id="SM00369">
    <property type="entry name" value="LRR_TYP"/>
    <property type="match status" value="4"/>
</dbReference>
<dbReference type="EMBL" id="CP111022">
    <property type="protein sequence ID" value="WAR19640.1"/>
    <property type="molecule type" value="Genomic_DNA"/>
</dbReference>
<dbReference type="Pfam" id="PF25344">
    <property type="entry name" value="PH_LRR1"/>
    <property type="match status" value="1"/>
</dbReference>
<sequence>MRLTCDVEVLDRMLATANLRKASKPVRAQMAIGRSSPSNNVYMMICTTKDKSGSEQFGQSFHKADVIQLKSFLNVLRQVVQGKTLDKTVFSVLAPVTTKKIERPKTVMVITTKKNYPLTTNFPSTLETLQVNDCNMRRIDSRIFQLRNLVSLDLSDNSLNDVLDGIGSLQMLAELILKNNKFQKFPVTICKLKTLQKSLSLLDLSDNQIRQLPVQICELTNLMTLKADNNVIEQIPPTIGRLQNLKSVSLAGNKLTVLPAGFMRLRLENVDLYGNSFIITENETTADSVDVPTLLECAARYVRKYRLPYSEEDLHPHLCRYLDSARVCWCGSFCFQGSVGYTRMVDLRAVTSAITAVDTTGRTAVPVQGYLCSPQCLNKFKTDPNAYWK</sequence>
<feature type="domain" description="PIF1/LRR1 pleckstrin homology" evidence="5">
    <location>
        <begin position="1"/>
        <end position="54"/>
    </location>
</feature>
<evidence type="ECO:0000256" key="3">
    <source>
        <dbReference type="ARBA" id="ARBA00023242"/>
    </source>
</evidence>
<reference evidence="6" key="1">
    <citation type="submission" date="2022-11" db="EMBL/GenBank/DDBJ databases">
        <title>Centuries of genome instability and evolution in soft-shell clam transmissible cancer (bioRxiv).</title>
        <authorList>
            <person name="Hart S.F.M."/>
            <person name="Yonemitsu M.A."/>
            <person name="Giersch R.M."/>
            <person name="Beal B.F."/>
            <person name="Arriagada G."/>
            <person name="Davis B.W."/>
            <person name="Ostrander E.A."/>
            <person name="Goff S.P."/>
            <person name="Metzger M.J."/>
        </authorList>
    </citation>
    <scope>NUCLEOTIDE SEQUENCE</scope>
    <source>
        <strain evidence="6">MELC-2E11</strain>
        <tissue evidence="6">Siphon/mantle</tissue>
    </source>
</reference>
<dbReference type="SUPFAM" id="SSF52058">
    <property type="entry name" value="L domain-like"/>
    <property type="match status" value="1"/>
</dbReference>
<dbReference type="Gene3D" id="3.80.10.10">
    <property type="entry name" value="Ribonuclease Inhibitor"/>
    <property type="match status" value="2"/>
</dbReference>
<keyword evidence="3" id="KW-0539">Nucleus</keyword>